<evidence type="ECO:0000313" key="1">
    <source>
        <dbReference type="EMBL" id="MFM0718245.1"/>
    </source>
</evidence>
<keyword evidence="2" id="KW-1185">Reference proteome</keyword>
<evidence type="ECO:0000313" key="2">
    <source>
        <dbReference type="Proteomes" id="UP001629392"/>
    </source>
</evidence>
<dbReference type="Proteomes" id="UP001629392">
    <property type="component" value="Unassembled WGS sequence"/>
</dbReference>
<sequence>MDLHVPDDLNEKKSIMRLKEQLISAIPYVPTSAEAKRFLLSHDIGDLLHIYHFWRQRFPQPVARRYHAPSGVRNDPLYVRHKARIGQLKRKIEVGEDVSAYLSRRAHNKALDINGYRESKSFNSSRDLLLVCEGFYHLHLAPLPERTDEILVALVTPDLFEVIGLFTHDLFTEDSLNPAYVKYNQAVEAYLARRFPSGGIFLGGPGGGMQNAAGSSIASTFWQIHHRKILSHVEAYPDGLNGFTIKLYGEIFDRQTRFVDPKWEVADDGRLLIRDRKNKHEFWADGSNWQGQPWS</sequence>
<organism evidence="1 2">
    <name type="scientific">Paraburkholderia strydomiana</name>
    <dbReference type="NCBI Taxonomy" id="1245417"/>
    <lineage>
        <taxon>Bacteria</taxon>
        <taxon>Pseudomonadati</taxon>
        <taxon>Pseudomonadota</taxon>
        <taxon>Betaproteobacteria</taxon>
        <taxon>Burkholderiales</taxon>
        <taxon>Burkholderiaceae</taxon>
        <taxon>Paraburkholderia</taxon>
    </lineage>
</organism>
<accession>A0ABW9EGU0</accession>
<protein>
    <submittedName>
        <fullName evidence="1">Uncharacterized protein</fullName>
    </submittedName>
</protein>
<dbReference type="RefSeq" id="WP_408154112.1">
    <property type="nucleotide sequence ID" value="NZ_JAQQCL010000013.1"/>
</dbReference>
<name>A0ABW9EGU0_9BURK</name>
<proteinExistence type="predicted"/>
<gene>
    <name evidence="1" type="ORF">PQQ73_18090</name>
</gene>
<reference evidence="1 2" key="1">
    <citation type="journal article" date="2024" name="Chem. Sci.">
        <title>Discovery of megapolipeptins by genome mining of a Burkholderiales bacteria collection.</title>
        <authorList>
            <person name="Paulo B.S."/>
            <person name="Recchia M.J.J."/>
            <person name="Lee S."/>
            <person name="Fergusson C.H."/>
            <person name="Romanowski S.B."/>
            <person name="Hernandez A."/>
            <person name="Krull N."/>
            <person name="Liu D.Y."/>
            <person name="Cavanagh H."/>
            <person name="Bos A."/>
            <person name="Gray C.A."/>
            <person name="Murphy B.T."/>
            <person name="Linington R.G."/>
            <person name="Eustaquio A.S."/>
        </authorList>
    </citation>
    <scope>NUCLEOTIDE SEQUENCE [LARGE SCALE GENOMIC DNA]</scope>
    <source>
        <strain evidence="1 2">RL17-350-BIC-E</strain>
    </source>
</reference>
<comment type="caution">
    <text evidence="1">The sequence shown here is derived from an EMBL/GenBank/DDBJ whole genome shotgun (WGS) entry which is preliminary data.</text>
</comment>
<dbReference type="EMBL" id="JAQQCL010000013">
    <property type="protein sequence ID" value="MFM0718245.1"/>
    <property type="molecule type" value="Genomic_DNA"/>
</dbReference>